<keyword evidence="6" id="KW-0539">Nucleus</keyword>
<organism evidence="9">
    <name type="scientific">Santalum album</name>
    <name type="common">Indian sandalwood</name>
    <dbReference type="NCBI Taxonomy" id="35974"/>
    <lineage>
        <taxon>Eukaryota</taxon>
        <taxon>Viridiplantae</taxon>
        <taxon>Streptophyta</taxon>
        <taxon>Embryophyta</taxon>
        <taxon>Tracheophyta</taxon>
        <taxon>Spermatophyta</taxon>
        <taxon>Magnoliopsida</taxon>
        <taxon>eudicotyledons</taxon>
        <taxon>Gunneridae</taxon>
        <taxon>Pentapetalae</taxon>
        <taxon>Santalales</taxon>
        <taxon>Santalaceae</taxon>
        <taxon>Santalum</taxon>
    </lineage>
</organism>
<keyword evidence="2" id="KW-0677">Repeat</keyword>
<evidence type="ECO:0000256" key="6">
    <source>
        <dbReference type="ARBA" id="ARBA00023242"/>
    </source>
</evidence>
<keyword evidence="5" id="KW-0804">Transcription</keyword>
<dbReference type="InterPro" id="IPR003657">
    <property type="entry name" value="WRKY_dom"/>
</dbReference>
<evidence type="ECO:0000256" key="7">
    <source>
        <dbReference type="SAM" id="MobiDB-lite"/>
    </source>
</evidence>
<feature type="region of interest" description="Disordered" evidence="7">
    <location>
        <begin position="397"/>
        <end position="481"/>
    </location>
</feature>
<dbReference type="PROSITE" id="PS50811">
    <property type="entry name" value="WRKY"/>
    <property type="match status" value="2"/>
</dbReference>
<feature type="compositionally biased region" description="Polar residues" evidence="7">
    <location>
        <begin position="573"/>
        <end position="583"/>
    </location>
</feature>
<evidence type="ECO:0000256" key="2">
    <source>
        <dbReference type="ARBA" id="ARBA00022737"/>
    </source>
</evidence>
<feature type="domain" description="WRKY" evidence="8">
    <location>
        <begin position="293"/>
        <end position="351"/>
    </location>
</feature>
<feature type="compositionally biased region" description="Basic and acidic residues" evidence="7">
    <location>
        <begin position="730"/>
        <end position="739"/>
    </location>
</feature>
<feature type="region of interest" description="Disordered" evidence="7">
    <location>
        <begin position="344"/>
        <end position="384"/>
    </location>
</feature>
<evidence type="ECO:0000256" key="4">
    <source>
        <dbReference type="ARBA" id="ARBA00023125"/>
    </source>
</evidence>
<dbReference type="SMART" id="SM00774">
    <property type="entry name" value="WRKY"/>
    <property type="match status" value="2"/>
</dbReference>
<dbReference type="EMBL" id="MN335822">
    <property type="protein sequence ID" value="QGQ64035.1"/>
    <property type="molecule type" value="mRNA"/>
</dbReference>
<feature type="region of interest" description="Disordered" evidence="7">
    <location>
        <begin position="569"/>
        <end position="594"/>
    </location>
</feature>
<evidence type="ECO:0000259" key="8">
    <source>
        <dbReference type="PROSITE" id="PS50811"/>
    </source>
</evidence>
<dbReference type="AlphaFoldDB" id="A0A650C3B5"/>
<dbReference type="SUPFAM" id="SSF118290">
    <property type="entry name" value="WRKY DNA-binding domain"/>
    <property type="match status" value="2"/>
</dbReference>
<keyword evidence="3" id="KW-0805">Transcription regulation</keyword>
<dbReference type="InterPro" id="IPR036576">
    <property type="entry name" value="WRKY_dom_sf"/>
</dbReference>
<feature type="domain" description="WRKY" evidence="8">
    <location>
        <begin position="505"/>
        <end position="570"/>
    </location>
</feature>
<dbReference type="Pfam" id="PF03106">
    <property type="entry name" value="WRKY"/>
    <property type="match status" value="2"/>
</dbReference>
<dbReference type="FunFam" id="2.20.25.80:FF:000001">
    <property type="entry name" value="WRKY transcription factor 33"/>
    <property type="match status" value="1"/>
</dbReference>
<evidence type="ECO:0000256" key="3">
    <source>
        <dbReference type="ARBA" id="ARBA00023015"/>
    </source>
</evidence>
<dbReference type="Gene3D" id="2.20.25.80">
    <property type="entry name" value="WRKY domain"/>
    <property type="match status" value="2"/>
</dbReference>
<dbReference type="GO" id="GO:0005634">
    <property type="term" value="C:nucleus"/>
    <property type="evidence" value="ECO:0007669"/>
    <property type="project" value="UniProtKB-SubCell"/>
</dbReference>
<evidence type="ECO:0000313" key="9">
    <source>
        <dbReference type="EMBL" id="QGQ64035.1"/>
    </source>
</evidence>
<accession>A0A650C3B5</accession>
<dbReference type="PANTHER" id="PTHR31221:SF126">
    <property type="entry name" value="WRKY DOMAIN-CONTAINING PROTEIN"/>
    <property type="match status" value="1"/>
</dbReference>
<feature type="region of interest" description="Disordered" evidence="7">
    <location>
        <begin position="730"/>
        <end position="750"/>
    </location>
</feature>
<evidence type="ECO:0000256" key="5">
    <source>
        <dbReference type="ARBA" id="ARBA00023163"/>
    </source>
</evidence>
<reference evidence="9" key="1">
    <citation type="journal article" date="2019" name="Int. J. Mol. Sci.">
        <title>Genome-Wide Characterization, Expression Profile Analysis of WRKY Family Genes in Santalum album and Functional Identification of Their Role in Abiotic Stress.</title>
        <authorList>
            <person name="Yan H."/>
            <person name="Li M."/>
            <person name="Xiong Y."/>
            <person name="Wu J."/>
            <person name="Teixeira da Silva J.A."/>
            <person name="Ma G."/>
        </authorList>
    </citation>
    <scope>NUCLEOTIDE SEQUENCE</scope>
</reference>
<dbReference type="FunFam" id="2.20.25.80:FF:000006">
    <property type="entry name" value="WRKY transcription factor"/>
    <property type="match status" value="1"/>
</dbReference>
<comment type="subcellular location">
    <subcellularLocation>
        <location evidence="1">Nucleus</location>
    </subcellularLocation>
</comment>
<dbReference type="PANTHER" id="PTHR31221">
    <property type="entry name" value="WRKY TRANSCRIPTION FACTOR PROTEIN 1-RELATED"/>
    <property type="match status" value="1"/>
</dbReference>
<dbReference type="GO" id="GO:0003700">
    <property type="term" value="F:DNA-binding transcription factor activity"/>
    <property type="evidence" value="ECO:0007669"/>
    <property type="project" value="InterPro"/>
</dbReference>
<evidence type="ECO:0000256" key="1">
    <source>
        <dbReference type="ARBA" id="ARBA00004123"/>
    </source>
</evidence>
<name>A0A650C3B5_SANAL</name>
<sequence length="764" mass="83225">MSEMDENDWRALISSPRVLIPSSVGDELESKPQVCGSLKVEGMEEQGKGDQISSSDVRAGAGITVRGSIAERRAAKCGFNAVRISTPRFRTTSPLASPAARSPCLTIPPGISPTALLDSPIMLANSQAQPSPTTGSFQLPPLNHECPMLNPVSSGDGNRSNNVGSSFRFKPHGNHIPFPHYPGLESEALETSIDYQPAEPANQSTNFEFPVDLLKEANAEDHAIGSPNDLKISSDMIVNANCIPFQTCHSDVAPDQFFQQKEPIDVEDVGTHNTLEGEQREACPTAGIVRSSEDGYNWRKYGQKQVKGSEYPRSYYKCTHPNCQVKKKVERSHDGQITEIIYKAAHNHPKPQPSRRSALGSGFSSNEMAEMAGGSGSCDKAEGWSVSANFQPGSREIKVSSNWRGDGLERTSSTSVVTDLSDPISTTQGKSVGAFESADTPELSSTLASHDDEEDQATQGSISLGDDADEDESESKRRKKESCLIEANLSSRAVREPRVVVQIESDVDILDDGYRWRKYGQKVVKGNPNPRSYYKCTSAGCSVRKHVERASHNLKSVITTYEGKHNHEVPAARNSSQSNSNGANLPPPVSHASANLTLPRNATIAKPETSIQDLVPHFERKPEFNTDFLRPSFFGNDMKFGASSLHQMRFPPLQNPMPYGSFGLNPNITSQTHSMTHVPDFPMSMPMGFPQSANVGPGSFDFNSHGKPISLVQPLVGGQQLKETDMRFIRPKQEQKDENLYGTNASSTSSSSASLYCQIMGSYP</sequence>
<proteinExistence type="evidence at transcript level"/>
<keyword evidence="4" id="KW-0238">DNA-binding</keyword>
<dbReference type="InterPro" id="IPR044810">
    <property type="entry name" value="WRKY_plant"/>
</dbReference>
<protein>
    <submittedName>
        <fullName evidence="9">WRKY transcription factor 12</fullName>
    </submittedName>
</protein>
<dbReference type="GO" id="GO:0043565">
    <property type="term" value="F:sequence-specific DNA binding"/>
    <property type="evidence" value="ECO:0007669"/>
    <property type="project" value="InterPro"/>
</dbReference>